<evidence type="ECO:0000313" key="1">
    <source>
        <dbReference type="EMBL" id="NHN33789.1"/>
    </source>
</evidence>
<accession>A0ABX0JHH3</accession>
<evidence type="ECO:0000313" key="2">
    <source>
        <dbReference type="Proteomes" id="UP001165962"/>
    </source>
</evidence>
<name>A0ABX0JHH3_9BACL</name>
<organism evidence="1 2">
    <name type="scientific">Paenibacillus agricola</name>
    <dbReference type="NCBI Taxonomy" id="2716264"/>
    <lineage>
        <taxon>Bacteria</taxon>
        <taxon>Bacillati</taxon>
        <taxon>Bacillota</taxon>
        <taxon>Bacilli</taxon>
        <taxon>Bacillales</taxon>
        <taxon>Paenibacillaceae</taxon>
        <taxon>Paenibacillus</taxon>
    </lineage>
</organism>
<comment type="caution">
    <text evidence="1">The sequence shown here is derived from an EMBL/GenBank/DDBJ whole genome shotgun (WGS) entry which is preliminary data.</text>
</comment>
<evidence type="ECO:0008006" key="3">
    <source>
        <dbReference type="Google" id="ProtNLM"/>
    </source>
</evidence>
<keyword evidence="2" id="KW-1185">Reference proteome</keyword>
<gene>
    <name evidence="1" type="ORF">G9U52_28640</name>
</gene>
<sequence>MSHGTLEQWLAYVEHRLSEGESDTWELHLEACDACMELYIQSLELASAAYPLLLHEAALADNVMKAIQSSYDRPADSLSRDKAASSISKRWSLGTWTWTRHPLFHYTVAASITMLLMGSGLFQSIAVGGSPEEPLTSGTMQAEPAPMPISVSQQLLDKTIVMLDAIQPKHERGGSR</sequence>
<dbReference type="EMBL" id="JAAOIW010000014">
    <property type="protein sequence ID" value="NHN33789.1"/>
    <property type="molecule type" value="Genomic_DNA"/>
</dbReference>
<dbReference type="Proteomes" id="UP001165962">
    <property type="component" value="Unassembled WGS sequence"/>
</dbReference>
<reference evidence="1" key="1">
    <citation type="submission" date="2020-03" db="EMBL/GenBank/DDBJ databases">
        <title>Draft sequencing of Paenibacilllus sp. S3N08.</title>
        <authorList>
            <person name="Kim D.-U."/>
        </authorList>
    </citation>
    <scope>NUCLEOTIDE SEQUENCE</scope>
    <source>
        <strain evidence="1">S3N08</strain>
    </source>
</reference>
<dbReference type="RefSeq" id="WP_166154108.1">
    <property type="nucleotide sequence ID" value="NZ_JAAOIW010000014.1"/>
</dbReference>
<protein>
    <recommendedName>
        <fullName evidence="3">Zinc finger protein</fullName>
    </recommendedName>
</protein>
<proteinExistence type="predicted"/>